<evidence type="ECO:0000313" key="1">
    <source>
        <dbReference type="EMBL" id="HGZ12562.1"/>
    </source>
</evidence>
<dbReference type="Pfam" id="PF10670">
    <property type="entry name" value="DUF4198"/>
    <property type="match status" value="1"/>
</dbReference>
<protein>
    <submittedName>
        <fullName evidence="1">DUF4198 domain-containing protein</fullName>
    </submittedName>
</protein>
<gene>
    <name evidence="1" type="ORF">ENW48_10170</name>
</gene>
<sequence length="260" mass="28854">MKRLGAIALGLMLLTCVVNVSQAHFGMILPEKSMVMQGDKPELEVILAFCHPFEQKGMVLAKPKAFGVQSGKQKTDLLNTLMETKVLGNPAWKGTYLIKKPGIYAFYFDPQPYWEPAEDKYIIHQTKTYVAALGGEEGWDEEVGLKAEIIPLTRPFGLYAGNVFQGVVKFKGKPLPGADVEVEYWNPGGRVKAPNDYFVTQVVKTDEKGVFCFSPPKAGWWGFAALAEEEGAIRGPDGKKKKAEYGAVLWLEFTEMQVVK</sequence>
<dbReference type="InterPro" id="IPR019613">
    <property type="entry name" value="DUF4198"/>
</dbReference>
<reference evidence="1" key="1">
    <citation type="journal article" date="2020" name="mSystems">
        <title>Genome- and Community-Level Interaction Insights into Carbon Utilization and Element Cycling Functions of Hydrothermarchaeota in Hydrothermal Sediment.</title>
        <authorList>
            <person name="Zhou Z."/>
            <person name="Liu Y."/>
            <person name="Xu W."/>
            <person name="Pan J."/>
            <person name="Luo Z.H."/>
            <person name="Li M."/>
        </authorList>
    </citation>
    <scope>NUCLEOTIDE SEQUENCE [LARGE SCALE GENOMIC DNA]</scope>
    <source>
        <strain evidence="1">SpSt-853</strain>
    </source>
</reference>
<proteinExistence type="predicted"/>
<comment type="caution">
    <text evidence="1">The sequence shown here is derived from an EMBL/GenBank/DDBJ whole genome shotgun (WGS) entry which is preliminary data.</text>
</comment>
<name>A0A7C5EPI4_9BACT</name>
<dbReference type="EMBL" id="DTKJ01000070">
    <property type="protein sequence ID" value="HGZ12562.1"/>
    <property type="molecule type" value="Genomic_DNA"/>
</dbReference>
<organism evidence="1">
    <name type="scientific">Desulfobacca acetoxidans</name>
    <dbReference type="NCBI Taxonomy" id="60893"/>
    <lineage>
        <taxon>Bacteria</taxon>
        <taxon>Pseudomonadati</taxon>
        <taxon>Thermodesulfobacteriota</taxon>
        <taxon>Desulfobaccia</taxon>
        <taxon>Desulfobaccales</taxon>
        <taxon>Desulfobaccaceae</taxon>
        <taxon>Desulfobacca</taxon>
    </lineage>
</organism>
<dbReference type="AlphaFoldDB" id="A0A7C5EPI4"/>
<accession>A0A7C5EPI4</accession>